<evidence type="ECO:0000256" key="1">
    <source>
        <dbReference type="SAM" id="MobiDB-lite"/>
    </source>
</evidence>
<comment type="caution">
    <text evidence="3">The sequence shown here is derived from an EMBL/GenBank/DDBJ whole genome shotgun (WGS) entry which is preliminary data.</text>
</comment>
<dbReference type="Gene3D" id="2.60.40.640">
    <property type="match status" value="1"/>
</dbReference>
<keyword evidence="4" id="KW-1185">Reference proteome</keyword>
<name>A0A9P5Z2E4_9AGAR</name>
<feature type="region of interest" description="Disordered" evidence="1">
    <location>
        <begin position="121"/>
        <end position="147"/>
    </location>
</feature>
<evidence type="ECO:0000313" key="3">
    <source>
        <dbReference type="EMBL" id="KAF9478874.1"/>
    </source>
</evidence>
<reference evidence="3" key="1">
    <citation type="submission" date="2020-11" db="EMBL/GenBank/DDBJ databases">
        <authorList>
            <consortium name="DOE Joint Genome Institute"/>
            <person name="Ahrendt S."/>
            <person name="Riley R."/>
            <person name="Andreopoulos W."/>
            <person name="Labutti K."/>
            <person name="Pangilinan J."/>
            <person name="Ruiz-Duenas F.J."/>
            <person name="Barrasa J.M."/>
            <person name="Sanchez-Garcia M."/>
            <person name="Camarero S."/>
            <person name="Miyauchi S."/>
            <person name="Serrano A."/>
            <person name="Linde D."/>
            <person name="Babiker R."/>
            <person name="Drula E."/>
            <person name="Ayuso-Fernandez I."/>
            <person name="Pacheco R."/>
            <person name="Padilla G."/>
            <person name="Ferreira P."/>
            <person name="Barriuso J."/>
            <person name="Kellner H."/>
            <person name="Castanera R."/>
            <person name="Alfaro M."/>
            <person name="Ramirez L."/>
            <person name="Pisabarro A.G."/>
            <person name="Kuo A."/>
            <person name="Tritt A."/>
            <person name="Lipzen A."/>
            <person name="He G."/>
            <person name="Yan M."/>
            <person name="Ng V."/>
            <person name="Cullen D."/>
            <person name="Martin F."/>
            <person name="Rosso M.-N."/>
            <person name="Henrissat B."/>
            <person name="Hibbett D."/>
            <person name="Martinez A.T."/>
            <person name="Grigoriev I.V."/>
        </authorList>
    </citation>
    <scope>NUCLEOTIDE SEQUENCE</scope>
    <source>
        <strain evidence="3">CIRM-BRFM 674</strain>
    </source>
</reference>
<evidence type="ECO:0000313" key="4">
    <source>
        <dbReference type="Proteomes" id="UP000807469"/>
    </source>
</evidence>
<dbReference type="AlphaFoldDB" id="A0A9P5Z2E4"/>
<feature type="domain" description="Arrestin-like N-terminal" evidence="2">
    <location>
        <begin position="61"/>
        <end position="209"/>
    </location>
</feature>
<dbReference type="EMBL" id="MU155225">
    <property type="protein sequence ID" value="KAF9478874.1"/>
    <property type="molecule type" value="Genomic_DNA"/>
</dbReference>
<gene>
    <name evidence="3" type="ORF">BDN70DRAFT_933059</name>
</gene>
<feature type="compositionally biased region" description="Polar residues" evidence="1">
    <location>
        <begin position="135"/>
        <end position="147"/>
    </location>
</feature>
<proteinExistence type="predicted"/>
<organism evidence="3 4">
    <name type="scientific">Pholiota conissans</name>
    <dbReference type="NCBI Taxonomy" id="109636"/>
    <lineage>
        <taxon>Eukaryota</taxon>
        <taxon>Fungi</taxon>
        <taxon>Dikarya</taxon>
        <taxon>Basidiomycota</taxon>
        <taxon>Agaricomycotina</taxon>
        <taxon>Agaricomycetes</taxon>
        <taxon>Agaricomycetidae</taxon>
        <taxon>Agaricales</taxon>
        <taxon>Agaricineae</taxon>
        <taxon>Strophariaceae</taxon>
        <taxon>Pholiota</taxon>
    </lineage>
</organism>
<dbReference type="Pfam" id="PF00339">
    <property type="entry name" value="Arrestin_N"/>
    <property type="match status" value="1"/>
</dbReference>
<feature type="compositionally biased region" description="Low complexity" evidence="1">
    <location>
        <begin position="20"/>
        <end position="32"/>
    </location>
</feature>
<dbReference type="InterPro" id="IPR011021">
    <property type="entry name" value="Arrestin-like_N"/>
</dbReference>
<sequence>MATTPASTQELPGYNSNGNARPAQPTTTAATSRRPKEFEYKIEKSGRPIAVLTLFSEAALSKNIPTYVEGSMIKGNLRLSLGQGDSVRSVTITVQGQFITGVNPEDQLNFIDITKTLWSQSDGAPKNATADHDSSSPPTDEQPSTKFNGKLQGEYLWPFAIDLPKKVNLSLDGRSDGRQASEPFAPPQTFNERTVRAGIHYEISVRIARGRFRLSTQFGYIPTIKPPPFLPLRRLAYQEGTKLLGPHVDTEGWHSQDPVQVQGRIFDNRPVNVACKLYISKPLSYTRGSVIPLYLHLESDDQEALDLLSSPKGIAVHLRRHVNFGILEKKANAKVISYQSTVEDSLPAVWWPSIEENNPPASDRRRYVNGELHLKVGLKPSSDMPLLHVEYFVVVLPFKTTGFVHSGEDVLLKQPVDIATIYAPGPRPVKSAPPGYDLEIPSNPTFTSAKNNFL</sequence>
<dbReference type="InterPro" id="IPR014752">
    <property type="entry name" value="Arrestin-like_C"/>
</dbReference>
<protein>
    <recommendedName>
        <fullName evidence="2">Arrestin-like N-terminal domain-containing protein</fullName>
    </recommendedName>
</protein>
<evidence type="ECO:0000259" key="2">
    <source>
        <dbReference type="Pfam" id="PF00339"/>
    </source>
</evidence>
<dbReference type="Proteomes" id="UP000807469">
    <property type="component" value="Unassembled WGS sequence"/>
</dbReference>
<feature type="region of interest" description="Disordered" evidence="1">
    <location>
        <begin position="1"/>
        <end position="34"/>
    </location>
</feature>
<feature type="compositionally biased region" description="Polar residues" evidence="1">
    <location>
        <begin position="1"/>
        <end position="19"/>
    </location>
</feature>
<dbReference type="OrthoDB" id="3261578at2759"/>
<accession>A0A9P5Z2E4</accession>